<dbReference type="Proteomes" id="UP001241110">
    <property type="component" value="Unassembled WGS sequence"/>
</dbReference>
<sequence>MKTRSYEKEIMDEFSTGGEVMDQTLRELRFINKWLGGNKVTLQGLAKLFRQYNTSTKTLQIADLGCGGGDMLVCMSKWVRKRQQPVQFTGIDANEYIVGYAQKHTSSYPKISYLNLDVFSEDFRQQSYDIVTGTLFCHHFTDEQLISLFRNLRQQVRVGIVINDLHRHWFAYHSIKWLTRWFSRSDMVKYDAKLSVKRGFLRSDWENILNQAGIKKYELTWCWAFRWRLVIFA</sequence>
<dbReference type="EMBL" id="JASJOS010000022">
    <property type="protein sequence ID" value="MDJ1485661.1"/>
    <property type="molecule type" value="Genomic_DNA"/>
</dbReference>
<keyword evidence="1 4" id="KW-0489">Methyltransferase</keyword>
<evidence type="ECO:0000313" key="4">
    <source>
        <dbReference type="EMBL" id="MDJ1485661.1"/>
    </source>
</evidence>
<name>A0AAE3QVA8_9BACT</name>
<dbReference type="GO" id="GO:0008168">
    <property type="term" value="F:methyltransferase activity"/>
    <property type="evidence" value="ECO:0007669"/>
    <property type="project" value="UniProtKB-KW"/>
</dbReference>
<organism evidence="4 5">
    <name type="scientific">Xanthocytophaga flava</name>
    <dbReference type="NCBI Taxonomy" id="3048013"/>
    <lineage>
        <taxon>Bacteria</taxon>
        <taxon>Pseudomonadati</taxon>
        <taxon>Bacteroidota</taxon>
        <taxon>Cytophagia</taxon>
        <taxon>Cytophagales</taxon>
        <taxon>Rhodocytophagaceae</taxon>
        <taxon>Xanthocytophaga</taxon>
    </lineage>
</organism>
<dbReference type="RefSeq" id="WP_313988521.1">
    <property type="nucleotide sequence ID" value="NZ_JASJOS010000022.1"/>
</dbReference>
<evidence type="ECO:0000256" key="2">
    <source>
        <dbReference type="ARBA" id="ARBA00022679"/>
    </source>
</evidence>
<dbReference type="InterPro" id="IPR041698">
    <property type="entry name" value="Methyltransf_25"/>
</dbReference>
<dbReference type="PANTHER" id="PTHR43861:SF1">
    <property type="entry name" value="TRANS-ACONITATE 2-METHYLTRANSFERASE"/>
    <property type="match status" value="1"/>
</dbReference>
<evidence type="ECO:0000259" key="3">
    <source>
        <dbReference type="Pfam" id="PF13649"/>
    </source>
</evidence>
<dbReference type="Gene3D" id="3.40.50.150">
    <property type="entry name" value="Vaccinia Virus protein VP39"/>
    <property type="match status" value="1"/>
</dbReference>
<comment type="caution">
    <text evidence="4">The sequence shown here is derived from an EMBL/GenBank/DDBJ whole genome shotgun (WGS) entry which is preliminary data.</text>
</comment>
<evidence type="ECO:0000256" key="1">
    <source>
        <dbReference type="ARBA" id="ARBA00022603"/>
    </source>
</evidence>
<dbReference type="SUPFAM" id="SSF53335">
    <property type="entry name" value="S-adenosyl-L-methionine-dependent methyltransferases"/>
    <property type="match status" value="1"/>
</dbReference>
<evidence type="ECO:0000313" key="5">
    <source>
        <dbReference type="Proteomes" id="UP001241110"/>
    </source>
</evidence>
<reference evidence="4" key="1">
    <citation type="submission" date="2023-05" db="EMBL/GenBank/DDBJ databases">
        <authorList>
            <person name="Zhang X."/>
        </authorList>
    </citation>
    <scope>NUCLEOTIDE SEQUENCE</scope>
    <source>
        <strain evidence="4">YF14B1</strain>
    </source>
</reference>
<dbReference type="AlphaFoldDB" id="A0AAE3QVA8"/>
<gene>
    <name evidence="4" type="ORF">QNI16_34550</name>
</gene>
<protein>
    <submittedName>
        <fullName evidence="4">Methyltransferase domain-containing protein</fullName>
    </submittedName>
</protein>
<accession>A0AAE3QVA8</accession>
<proteinExistence type="predicted"/>
<dbReference type="InterPro" id="IPR029063">
    <property type="entry name" value="SAM-dependent_MTases_sf"/>
</dbReference>
<feature type="domain" description="Methyltransferase" evidence="3">
    <location>
        <begin position="61"/>
        <end position="157"/>
    </location>
</feature>
<dbReference type="PANTHER" id="PTHR43861">
    <property type="entry name" value="TRANS-ACONITATE 2-METHYLTRANSFERASE-RELATED"/>
    <property type="match status" value="1"/>
</dbReference>
<dbReference type="CDD" id="cd02440">
    <property type="entry name" value="AdoMet_MTases"/>
    <property type="match status" value="1"/>
</dbReference>
<keyword evidence="2" id="KW-0808">Transferase</keyword>
<dbReference type="Pfam" id="PF13649">
    <property type="entry name" value="Methyltransf_25"/>
    <property type="match status" value="1"/>
</dbReference>
<dbReference type="GO" id="GO:0032259">
    <property type="term" value="P:methylation"/>
    <property type="evidence" value="ECO:0007669"/>
    <property type="project" value="UniProtKB-KW"/>
</dbReference>